<protein>
    <submittedName>
        <fullName evidence="2">Uncharacterized protein</fullName>
    </submittedName>
</protein>
<dbReference type="AlphaFoldDB" id="A0A4U0Q521"/>
<name>A0A4U0Q521_9NEIS</name>
<evidence type="ECO:0000313" key="3">
    <source>
        <dbReference type="Proteomes" id="UP000310016"/>
    </source>
</evidence>
<comment type="caution">
    <text evidence="2">The sequence shown here is derived from an EMBL/GenBank/DDBJ whole genome shotgun (WGS) entry which is preliminary data.</text>
</comment>
<gene>
    <name evidence="2" type="ORF">FAZ21_05585</name>
</gene>
<accession>A0A4U0Q521</accession>
<organism evidence="2 3">
    <name type="scientific">Chitiniphilus eburneus</name>
    <dbReference type="NCBI Taxonomy" id="2571148"/>
    <lineage>
        <taxon>Bacteria</taxon>
        <taxon>Pseudomonadati</taxon>
        <taxon>Pseudomonadota</taxon>
        <taxon>Betaproteobacteria</taxon>
        <taxon>Neisseriales</taxon>
        <taxon>Chitinibacteraceae</taxon>
        <taxon>Chitiniphilus</taxon>
    </lineage>
</organism>
<reference evidence="2 3" key="1">
    <citation type="submission" date="2019-04" db="EMBL/GenBank/DDBJ databases">
        <title>Chitiniphilus eburnea sp. nov., a novel chitinolytic bacterium isolated from aquaculture sludge.</title>
        <authorList>
            <person name="Sheng M."/>
        </authorList>
    </citation>
    <scope>NUCLEOTIDE SEQUENCE [LARGE SCALE GENOMIC DNA]</scope>
    <source>
        <strain evidence="2 3">HX-2-15</strain>
    </source>
</reference>
<evidence type="ECO:0000313" key="2">
    <source>
        <dbReference type="EMBL" id="TJZ76247.1"/>
    </source>
</evidence>
<dbReference type="EMBL" id="SUMF01000003">
    <property type="protein sequence ID" value="TJZ76247.1"/>
    <property type="molecule type" value="Genomic_DNA"/>
</dbReference>
<feature type="region of interest" description="Disordered" evidence="1">
    <location>
        <begin position="1"/>
        <end position="61"/>
    </location>
</feature>
<dbReference type="Proteomes" id="UP000310016">
    <property type="component" value="Unassembled WGS sequence"/>
</dbReference>
<evidence type="ECO:0000256" key="1">
    <source>
        <dbReference type="SAM" id="MobiDB-lite"/>
    </source>
</evidence>
<keyword evidence="3" id="KW-1185">Reference proteome</keyword>
<proteinExistence type="predicted"/>
<feature type="compositionally biased region" description="Polar residues" evidence="1">
    <location>
        <begin position="1"/>
        <end position="12"/>
    </location>
</feature>
<dbReference type="OrthoDB" id="5245039at2"/>
<sequence length="61" mass="6459">MANGLTPGSNTGKDGGIFQEQGPRGGLKDNYATVPDDHRLPPTTAPGNTWVPVQRTPDSNR</sequence>